<reference evidence="1 2" key="1">
    <citation type="submission" date="2013-01" db="EMBL/GenBank/DDBJ databases">
        <authorList>
            <person name="Harkins D.M."/>
            <person name="Durkin A.S."/>
            <person name="Brinkac L.M."/>
            <person name="Haft D.H."/>
            <person name="Selengut J.D."/>
            <person name="Sanka R."/>
            <person name="DePew J."/>
            <person name="Purushe J."/>
            <person name="Chanthongthip A."/>
            <person name="Lattana O."/>
            <person name="Phetsouvanh R."/>
            <person name="Newton P.N."/>
            <person name="Vinetz J.M."/>
            <person name="Sutton G.G."/>
            <person name="Nierman W.C."/>
            <person name="Fouts D.E."/>
        </authorList>
    </citation>
    <scope>NUCLEOTIDE SEQUENCE [LARGE SCALE GENOMIC DNA]</scope>
    <source>
        <strain evidence="1 2">UI 13098</strain>
    </source>
</reference>
<organism evidence="1 2">
    <name type="scientific">Leptospira weilii str. UI 13098</name>
    <dbReference type="NCBI Taxonomy" id="1088542"/>
    <lineage>
        <taxon>Bacteria</taxon>
        <taxon>Pseudomonadati</taxon>
        <taxon>Spirochaetota</taxon>
        <taxon>Spirochaetia</taxon>
        <taxon>Leptospirales</taxon>
        <taxon>Leptospiraceae</taxon>
        <taxon>Leptospira</taxon>
    </lineage>
</organism>
<evidence type="ECO:0000313" key="1">
    <source>
        <dbReference type="EMBL" id="EMN91211.1"/>
    </source>
</evidence>
<name>M6Q6I8_9LEPT</name>
<protein>
    <submittedName>
        <fullName evidence="1">Uncharacterized protein</fullName>
    </submittedName>
</protein>
<dbReference type="Proteomes" id="UP000012118">
    <property type="component" value="Unassembled WGS sequence"/>
</dbReference>
<gene>
    <name evidence="1" type="ORF">LEP1GSC108_3112</name>
</gene>
<sequence length="64" mass="7997">MIFFQNRRFLMILVENDSFLGIQILYFFLKKLILCQANLRIDRFLNSRKYFLFSNLLFLQRKHF</sequence>
<dbReference type="EMBL" id="AHNU02000034">
    <property type="protein sequence ID" value="EMN91211.1"/>
    <property type="molecule type" value="Genomic_DNA"/>
</dbReference>
<keyword evidence="2" id="KW-1185">Reference proteome</keyword>
<comment type="caution">
    <text evidence="1">The sequence shown here is derived from an EMBL/GenBank/DDBJ whole genome shotgun (WGS) entry which is preliminary data.</text>
</comment>
<accession>M6Q6I8</accession>
<evidence type="ECO:0000313" key="2">
    <source>
        <dbReference type="Proteomes" id="UP000012118"/>
    </source>
</evidence>
<proteinExistence type="predicted"/>
<dbReference type="AlphaFoldDB" id="M6Q6I8"/>